<reference evidence="4" key="1">
    <citation type="submission" date="2021-01" db="EMBL/GenBank/DDBJ databases">
        <authorList>
            <person name="Corre E."/>
            <person name="Pelletier E."/>
            <person name="Niang G."/>
            <person name="Scheremetjew M."/>
            <person name="Finn R."/>
            <person name="Kale V."/>
            <person name="Holt S."/>
            <person name="Cochrane G."/>
            <person name="Meng A."/>
            <person name="Brown T."/>
            <person name="Cohen L."/>
        </authorList>
    </citation>
    <scope>NUCLEOTIDE SEQUENCE</scope>
    <source>
        <strain evidence="4">SAG 63-3</strain>
    </source>
</reference>
<feature type="domain" description="Formyl transferase N-terminal" evidence="3">
    <location>
        <begin position="90"/>
        <end position="269"/>
    </location>
</feature>
<organism evidence="4">
    <name type="scientific">Polytomella parva</name>
    <dbReference type="NCBI Taxonomy" id="51329"/>
    <lineage>
        <taxon>Eukaryota</taxon>
        <taxon>Viridiplantae</taxon>
        <taxon>Chlorophyta</taxon>
        <taxon>core chlorophytes</taxon>
        <taxon>Chlorophyceae</taxon>
        <taxon>CS clade</taxon>
        <taxon>Chlamydomonadales</taxon>
        <taxon>Chlamydomonadaceae</taxon>
        <taxon>Polytomella</taxon>
    </lineage>
</organism>
<dbReference type="PANTHER" id="PTHR42706">
    <property type="entry name" value="FORMYLTETRAHYDROFOLATE DEFORMYLASE"/>
    <property type="match status" value="1"/>
</dbReference>
<dbReference type="PRINTS" id="PR01575">
    <property type="entry name" value="FFH4HYDRLASE"/>
</dbReference>
<dbReference type="PANTHER" id="PTHR42706:SF1">
    <property type="entry name" value="FORMYLTETRAHYDROFOLATE DEFORMYLASE 2, MITOCHONDRIAL"/>
    <property type="match status" value="1"/>
</dbReference>
<dbReference type="EMBL" id="HBFM01032596">
    <property type="protein sequence ID" value="CAD8791554.1"/>
    <property type="molecule type" value="Transcribed_RNA"/>
</dbReference>
<dbReference type="InterPro" id="IPR004810">
    <property type="entry name" value="PurU"/>
</dbReference>
<dbReference type="GO" id="GO:0008864">
    <property type="term" value="F:formyltetrahydrofolate deformylase activity"/>
    <property type="evidence" value="ECO:0007669"/>
    <property type="project" value="InterPro"/>
</dbReference>
<proteinExistence type="predicted"/>
<dbReference type="Pfam" id="PF00551">
    <property type="entry name" value="Formyl_trans_N"/>
    <property type="match status" value="1"/>
</dbReference>
<keyword evidence="2" id="KW-0378">Hydrolase</keyword>
<dbReference type="NCBIfam" id="TIGR00655">
    <property type="entry name" value="PurU"/>
    <property type="match status" value="1"/>
</dbReference>
<dbReference type="AlphaFoldDB" id="A0A7S0VKT6"/>
<dbReference type="PIRSF" id="PIRSF036480">
    <property type="entry name" value="FormyFH4_hydr"/>
    <property type="match status" value="1"/>
</dbReference>
<evidence type="ECO:0000313" key="4">
    <source>
        <dbReference type="EMBL" id="CAD8791554.1"/>
    </source>
</evidence>
<evidence type="ECO:0000259" key="3">
    <source>
        <dbReference type="Pfam" id="PF00551"/>
    </source>
</evidence>
<evidence type="ECO:0000256" key="1">
    <source>
        <dbReference type="ARBA" id="ARBA00022563"/>
    </source>
</evidence>
<protein>
    <recommendedName>
        <fullName evidence="3">Formyl transferase N-terminal domain-containing protein</fullName>
    </recommendedName>
</protein>
<dbReference type="SUPFAM" id="SSF53328">
    <property type="entry name" value="Formyltransferase"/>
    <property type="match status" value="1"/>
</dbReference>
<accession>A0A7S0VKT6</accession>
<gene>
    <name evidence="4" type="ORF">PPAR00522_LOCUS21325</name>
</gene>
<name>A0A7S0VKT6_9CHLO</name>
<dbReference type="NCBIfam" id="NF004684">
    <property type="entry name" value="PRK06027.1"/>
    <property type="match status" value="1"/>
</dbReference>
<dbReference type="CDD" id="cd08648">
    <property type="entry name" value="FMT_core_Formyl-FH4-Hydrolase_C"/>
    <property type="match status" value="1"/>
</dbReference>
<dbReference type="GO" id="GO:0006730">
    <property type="term" value="P:one-carbon metabolic process"/>
    <property type="evidence" value="ECO:0007669"/>
    <property type="project" value="UniProtKB-KW"/>
</dbReference>
<evidence type="ECO:0000256" key="2">
    <source>
        <dbReference type="ARBA" id="ARBA00022801"/>
    </source>
</evidence>
<dbReference type="GO" id="GO:0006189">
    <property type="term" value="P:'de novo' IMP biosynthetic process"/>
    <property type="evidence" value="ECO:0007669"/>
    <property type="project" value="InterPro"/>
</dbReference>
<dbReference type="Gene3D" id="3.40.50.170">
    <property type="entry name" value="Formyl transferase, N-terminal domain"/>
    <property type="match status" value="1"/>
</dbReference>
<dbReference type="InterPro" id="IPR002376">
    <property type="entry name" value="Formyl_transf_N"/>
</dbReference>
<keyword evidence="1" id="KW-0554">One-carbon metabolism</keyword>
<dbReference type="InterPro" id="IPR041729">
    <property type="entry name" value="Formyl-FH4-Hydrolase_C"/>
</dbReference>
<dbReference type="InterPro" id="IPR036477">
    <property type="entry name" value="Formyl_transf_N_sf"/>
</dbReference>
<sequence>MNRFFLSVKESTLASNYFQQFMRLFNDLNCKLLHQDYFSQEEASFWRIEYECGDNDSKKICDALQAQQQYYKDKQVDFFFNLRNSVDIPRVAILATKQEHCLLELLNAARYGELNCDNVLVISNHPDLAGIAKTYDVPFYHFPILATNNASKIHQESMIESVLSENNIHLIVLAKYMQILSPDFIERHKHQIINIHHSLLPAFIGSKPYERAYDRGVKIIGATAHYCTSELDQGPIIHQDVLRVSHRDTVEDMIRKGKDLEKNVLKHAIKLHIENRVLVHKNRTITLD</sequence>